<dbReference type="EMBL" id="QXGA01005776">
    <property type="protein sequence ID" value="KAE9065726.1"/>
    <property type="molecule type" value="Genomic_DNA"/>
</dbReference>
<comment type="caution">
    <text evidence="1">The sequence shown here is derived from an EMBL/GenBank/DDBJ whole genome shotgun (WGS) entry which is preliminary data.</text>
</comment>
<accession>A0A6A3PZN1</accession>
<organism evidence="1 2">
    <name type="scientific">Phytophthora fragariae</name>
    <dbReference type="NCBI Taxonomy" id="53985"/>
    <lineage>
        <taxon>Eukaryota</taxon>
        <taxon>Sar</taxon>
        <taxon>Stramenopiles</taxon>
        <taxon>Oomycota</taxon>
        <taxon>Peronosporomycetes</taxon>
        <taxon>Peronosporales</taxon>
        <taxon>Peronosporaceae</taxon>
        <taxon>Phytophthora</taxon>
    </lineage>
</organism>
<evidence type="ECO:0000313" key="1">
    <source>
        <dbReference type="EMBL" id="KAE9065726.1"/>
    </source>
</evidence>
<reference evidence="1 2" key="1">
    <citation type="submission" date="2018-08" db="EMBL/GenBank/DDBJ databases">
        <title>Genomic investigation of the strawberry pathogen Phytophthora fragariae indicates pathogenicity is determined by transcriptional variation in three key races.</title>
        <authorList>
            <person name="Adams T.M."/>
            <person name="Armitage A.D."/>
            <person name="Sobczyk M.K."/>
            <person name="Bates H.J."/>
            <person name="Dunwell J.M."/>
            <person name="Nellist C.F."/>
            <person name="Harrison R.J."/>
        </authorList>
    </citation>
    <scope>NUCLEOTIDE SEQUENCE [LARGE SCALE GENOMIC DNA]</scope>
    <source>
        <strain evidence="1 2">NOV-5</strain>
    </source>
</reference>
<dbReference type="Proteomes" id="UP000440732">
    <property type="component" value="Unassembled WGS sequence"/>
</dbReference>
<sequence>MTRRSHADRDQEALRAMVRVRPCWPSTVTVMLENMLCEVNAEGVWVDGWIELHVLRQLQLVVLRGYGVCSEHRGSTTRRETSSDNGAGAVDVEGAGGENGLLGQSAKLMFFSMSELAWATFSSKLLLQQTLELVLASSFAVISSHSDTALFNNSSSIIRDLARCCSSM</sequence>
<protein>
    <submittedName>
        <fullName evidence="1">Uncharacterized protein</fullName>
    </submittedName>
</protein>
<evidence type="ECO:0000313" key="2">
    <source>
        <dbReference type="Proteomes" id="UP000440732"/>
    </source>
</evidence>
<gene>
    <name evidence="1" type="ORF">PF006_g30395</name>
</gene>
<proteinExistence type="predicted"/>
<name>A0A6A3PZN1_9STRA</name>
<dbReference type="AlphaFoldDB" id="A0A6A3PZN1"/>